<accession>A0ABQ7YIJ4</accession>
<reference evidence="2 3" key="1">
    <citation type="submission" date="2021-05" db="EMBL/GenBank/DDBJ databases">
        <title>Genome Assembly of Synthetic Allotetraploid Brassica napus Reveals Homoeologous Exchanges between Subgenomes.</title>
        <authorList>
            <person name="Davis J.T."/>
        </authorList>
    </citation>
    <scope>NUCLEOTIDE SEQUENCE [LARGE SCALE GENOMIC DNA]</scope>
    <source>
        <strain evidence="3">cv. Da-Ae</strain>
        <tissue evidence="2">Seedling</tissue>
    </source>
</reference>
<sequence>MRVSLLQVGVSMSINRSVLLLSKPSSQSDYSLQVGVSKVLLSDLTSGRCSSRLLRFWEVRNVKHCGELMCVDLLLLDSKVSLFWNFSYSCVILIPSTCCFICKCVSATNQHHKKKICTVFHPVLQRHQIKLSTVVAVILPLIRTVNLTNMDLVRDHMCYLFTFPERPGALMNFLDSFSPSWNISLYHAEGGADANVLVGIHVPEQKKKWWSSETELKF</sequence>
<evidence type="ECO:0000313" key="3">
    <source>
        <dbReference type="Proteomes" id="UP000824890"/>
    </source>
</evidence>
<dbReference type="InterPro" id="IPR038110">
    <property type="entry name" value="TD_ACT-like_sf"/>
</dbReference>
<dbReference type="Proteomes" id="UP000824890">
    <property type="component" value="Unassembled WGS sequence"/>
</dbReference>
<dbReference type="InterPro" id="IPR045865">
    <property type="entry name" value="ACT-like_dom_sf"/>
</dbReference>
<feature type="domain" description="ACT-like" evidence="1">
    <location>
        <begin position="157"/>
        <end position="207"/>
    </location>
</feature>
<dbReference type="SUPFAM" id="SSF55021">
    <property type="entry name" value="ACT-like"/>
    <property type="match status" value="1"/>
</dbReference>
<dbReference type="EMBL" id="JAGKQM010000017">
    <property type="protein sequence ID" value="KAH0867417.1"/>
    <property type="molecule type" value="Genomic_DNA"/>
</dbReference>
<dbReference type="InterPro" id="IPR001721">
    <property type="entry name" value="TD_ACT-like"/>
</dbReference>
<evidence type="ECO:0000313" key="2">
    <source>
        <dbReference type="EMBL" id="KAH0867417.1"/>
    </source>
</evidence>
<protein>
    <recommendedName>
        <fullName evidence="1">ACT-like domain-containing protein</fullName>
    </recommendedName>
</protein>
<dbReference type="Pfam" id="PF00585">
    <property type="entry name" value="Thr_dehydrat_C"/>
    <property type="match status" value="1"/>
</dbReference>
<dbReference type="Gene3D" id="3.40.1020.10">
    <property type="entry name" value="Biosynthetic Threonine Deaminase, Domain 3"/>
    <property type="match status" value="1"/>
</dbReference>
<comment type="caution">
    <text evidence="2">The sequence shown here is derived from an EMBL/GenBank/DDBJ whole genome shotgun (WGS) entry which is preliminary data.</text>
</comment>
<keyword evidence="3" id="KW-1185">Reference proteome</keyword>
<proteinExistence type="predicted"/>
<name>A0ABQ7YIJ4_BRANA</name>
<gene>
    <name evidence="2" type="ORF">HID58_074439</name>
</gene>
<evidence type="ECO:0000259" key="1">
    <source>
        <dbReference type="Pfam" id="PF00585"/>
    </source>
</evidence>
<organism evidence="2 3">
    <name type="scientific">Brassica napus</name>
    <name type="common">Rape</name>
    <dbReference type="NCBI Taxonomy" id="3708"/>
    <lineage>
        <taxon>Eukaryota</taxon>
        <taxon>Viridiplantae</taxon>
        <taxon>Streptophyta</taxon>
        <taxon>Embryophyta</taxon>
        <taxon>Tracheophyta</taxon>
        <taxon>Spermatophyta</taxon>
        <taxon>Magnoliopsida</taxon>
        <taxon>eudicotyledons</taxon>
        <taxon>Gunneridae</taxon>
        <taxon>Pentapetalae</taxon>
        <taxon>rosids</taxon>
        <taxon>malvids</taxon>
        <taxon>Brassicales</taxon>
        <taxon>Brassicaceae</taxon>
        <taxon>Brassiceae</taxon>
        <taxon>Brassica</taxon>
    </lineage>
</organism>